<proteinExistence type="predicted"/>
<evidence type="ECO:0000313" key="2">
    <source>
        <dbReference type="EMBL" id="CDQ95939.1"/>
    </source>
</evidence>
<keyword evidence="1" id="KW-0472">Membrane</keyword>
<keyword evidence="1" id="KW-1133">Transmembrane helix</keyword>
<gene>
    <name evidence="2" type="ORF">GSONMT00014190001</name>
</gene>
<dbReference type="GO" id="GO:0005978">
    <property type="term" value="P:glycogen biosynthetic process"/>
    <property type="evidence" value="ECO:0007669"/>
    <property type="project" value="TreeGrafter"/>
</dbReference>
<name>A0A060Z2G8_ONCMY</name>
<evidence type="ECO:0008006" key="4">
    <source>
        <dbReference type="Google" id="ProtNLM"/>
    </source>
</evidence>
<sequence length="72" mass="8352">MGNIVYTLTNRRYGENCIAYAESHDQSVVGDKSLSFWLMDKEMYTNMSFLICFLISLSLHYGRQKYVDTPAN</sequence>
<organism evidence="2 3">
    <name type="scientific">Oncorhynchus mykiss</name>
    <name type="common">Rainbow trout</name>
    <name type="synonym">Salmo gairdneri</name>
    <dbReference type="NCBI Taxonomy" id="8022"/>
    <lineage>
        <taxon>Eukaryota</taxon>
        <taxon>Metazoa</taxon>
        <taxon>Chordata</taxon>
        <taxon>Craniata</taxon>
        <taxon>Vertebrata</taxon>
        <taxon>Euteleostomi</taxon>
        <taxon>Actinopterygii</taxon>
        <taxon>Neopterygii</taxon>
        <taxon>Teleostei</taxon>
        <taxon>Protacanthopterygii</taxon>
        <taxon>Salmoniformes</taxon>
        <taxon>Salmonidae</taxon>
        <taxon>Salmoninae</taxon>
        <taxon>Oncorhynchus</taxon>
    </lineage>
</organism>
<dbReference type="EMBL" id="FR923364">
    <property type="protein sequence ID" value="CDQ95939.1"/>
    <property type="molecule type" value="Genomic_DNA"/>
</dbReference>
<feature type="transmembrane region" description="Helical" evidence="1">
    <location>
        <begin position="43"/>
        <end position="62"/>
    </location>
</feature>
<dbReference type="STRING" id="8022.A0A060Z2G8"/>
<dbReference type="GO" id="GO:0005737">
    <property type="term" value="C:cytoplasm"/>
    <property type="evidence" value="ECO:0007669"/>
    <property type="project" value="TreeGrafter"/>
</dbReference>
<dbReference type="PANTHER" id="PTHR43651">
    <property type="entry name" value="1,4-ALPHA-GLUCAN-BRANCHING ENZYME"/>
    <property type="match status" value="1"/>
</dbReference>
<keyword evidence="1" id="KW-0812">Transmembrane</keyword>
<reference evidence="2" key="2">
    <citation type="submission" date="2014-03" db="EMBL/GenBank/DDBJ databases">
        <authorList>
            <person name="Genoscope - CEA"/>
        </authorList>
    </citation>
    <scope>NUCLEOTIDE SEQUENCE</scope>
</reference>
<dbReference type="AlphaFoldDB" id="A0A060Z2G8"/>
<dbReference type="PANTHER" id="PTHR43651:SF3">
    <property type="entry name" value="1,4-ALPHA-GLUCAN-BRANCHING ENZYME"/>
    <property type="match status" value="1"/>
</dbReference>
<evidence type="ECO:0000313" key="3">
    <source>
        <dbReference type="Proteomes" id="UP000193380"/>
    </source>
</evidence>
<dbReference type="SUPFAM" id="SSF51445">
    <property type="entry name" value="(Trans)glycosidases"/>
    <property type="match status" value="1"/>
</dbReference>
<dbReference type="InterPro" id="IPR017853">
    <property type="entry name" value="GH"/>
</dbReference>
<reference evidence="2" key="1">
    <citation type="journal article" date="2014" name="Nat. Commun.">
        <title>The rainbow trout genome provides novel insights into evolution after whole-genome duplication in vertebrates.</title>
        <authorList>
            <person name="Berthelot C."/>
            <person name="Brunet F."/>
            <person name="Chalopin D."/>
            <person name="Juanchich A."/>
            <person name="Bernard M."/>
            <person name="Noel B."/>
            <person name="Bento P."/>
            <person name="Da Silva C."/>
            <person name="Labadie K."/>
            <person name="Alberti A."/>
            <person name="Aury J.M."/>
            <person name="Louis A."/>
            <person name="Dehais P."/>
            <person name="Bardou P."/>
            <person name="Montfort J."/>
            <person name="Klopp C."/>
            <person name="Cabau C."/>
            <person name="Gaspin C."/>
            <person name="Thorgaard G.H."/>
            <person name="Boussaha M."/>
            <person name="Quillet E."/>
            <person name="Guyomard R."/>
            <person name="Galiana D."/>
            <person name="Bobe J."/>
            <person name="Volff J.N."/>
            <person name="Genet C."/>
            <person name="Wincker P."/>
            <person name="Jaillon O."/>
            <person name="Roest Crollius H."/>
            <person name="Guiguen Y."/>
        </authorList>
    </citation>
    <scope>NUCLEOTIDE SEQUENCE [LARGE SCALE GENOMIC DNA]</scope>
</reference>
<dbReference type="Gene3D" id="3.20.20.80">
    <property type="entry name" value="Glycosidases"/>
    <property type="match status" value="1"/>
</dbReference>
<dbReference type="PaxDb" id="8022-A0A060Z2G8"/>
<accession>A0A060Z2G8</accession>
<dbReference type="GO" id="GO:0003844">
    <property type="term" value="F:1,4-alpha-glucan branching enzyme activity"/>
    <property type="evidence" value="ECO:0007669"/>
    <property type="project" value="TreeGrafter"/>
</dbReference>
<dbReference type="Proteomes" id="UP000193380">
    <property type="component" value="Unassembled WGS sequence"/>
</dbReference>
<protein>
    <recommendedName>
        <fullName evidence="4">Glycosyl hydrolase family 13 catalytic domain-containing protein</fullName>
    </recommendedName>
</protein>
<evidence type="ECO:0000256" key="1">
    <source>
        <dbReference type="SAM" id="Phobius"/>
    </source>
</evidence>